<sequence length="173" mass="19252">MSRDNAPVLQNLWVKPPPGFIKCNVGMAWNSAGPLNGASWVTRDNSGRPIHHSRCAFSQSSCKRESDLKALLWAVEAMDSLKQKKVIFEASSVEVRQTLLEPNGFCRLLPLSQRILTLLHHFEEWSIFHVSGPKNRVATAIAESVVSGARTQSYVASGGPRWLDQMIQQERGV</sequence>
<evidence type="ECO:0000313" key="2">
    <source>
        <dbReference type="EMBL" id="RID41078.1"/>
    </source>
</evidence>
<dbReference type="InterPro" id="IPR036397">
    <property type="entry name" value="RNaseH_sf"/>
</dbReference>
<organism evidence="2 3">
    <name type="scientific">Brassica campestris</name>
    <name type="common">Field mustard</name>
    <dbReference type="NCBI Taxonomy" id="3711"/>
    <lineage>
        <taxon>Eukaryota</taxon>
        <taxon>Viridiplantae</taxon>
        <taxon>Streptophyta</taxon>
        <taxon>Embryophyta</taxon>
        <taxon>Tracheophyta</taxon>
        <taxon>Spermatophyta</taxon>
        <taxon>Magnoliopsida</taxon>
        <taxon>eudicotyledons</taxon>
        <taxon>Gunneridae</taxon>
        <taxon>Pentapetalae</taxon>
        <taxon>rosids</taxon>
        <taxon>malvids</taxon>
        <taxon>Brassicales</taxon>
        <taxon>Brassicaceae</taxon>
        <taxon>Brassiceae</taxon>
        <taxon>Brassica</taxon>
    </lineage>
</organism>
<dbReference type="Proteomes" id="UP000264353">
    <property type="component" value="Chromosome A10"/>
</dbReference>
<evidence type="ECO:0000259" key="1">
    <source>
        <dbReference type="Pfam" id="PF13456"/>
    </source>
</evidence>
<dbReference type="PANTHER" id="PTHR47074">
    <property type="entry name" value="BNAC02G40300D PROTEIN"/>
    <property type="match status" value="1"/>
</dbReference>
<dbReference type="InterPro" id="IPR002156">
    <property type="entry name" value="RNaseH_domain"/>
</dbReference>
<dbReference type="PANTHER" id="PTHR47074:SF49">
    <property type="entry name" value="POLYNUCLEOTIDYL TRANSFERASE, RIBONUCLEASE H-LIKE SUPERFAMILY PROTEIN"/>
    <property type="match status" value="1"/>
</dbReference>
<dbReference type="GO" id="GO:0004523">
    <property type="term" value="F:RNA-DNA hybrid ribonuclease activity"/>
    <property type="evidence" value="ECO:0007669"/>
    <property type="project" value="InterPro"/>
</dbReference>
<dbReference type="EMBL" id="CM010637">
    <property type="protein sequence ID" value="RID41078.1"/>
    <property type="molecule type" value="Genomic_DNA"/>
</dbReference>
<dbReference type="AlphaFoldDB" id="A0A397XL62"/>
<dbReference type="Pfam" id="PF13456">
    <property type="entry name" value="RVT_3"/>
    <property type="match status" value="1"/>
</dbReference>
<dbReference type="GO" id="GO:0003676">
    <property type="term" value="F:nucleic acid binding"/>
    <property type="evidence" value="ECO:0007669"/>
    <property type="project" value="InterPro"/>
</dbReference>
<dbReference type="Gene3D" id="3.30.420.10">
    <property type="entry name" value="Ribonuclease H-like superfamily/Ribonuclease H"/>
    <property type="match status" value="1"/>
</dbReference>
<gene>
    <name evidence="2" type="ORF">BRARA_J01065</name>
</gene>
<proteinExistence type="predicted"/>
<dbReference type="InterPro" id="IPR052929">
    <property type="entry name" value="RNase_H-like_EbsB-rel"/>
</dbReference>
<reference evidence="2 3" key="1">
    <citation type="submission" date="2018-06" db="EMBL/GenBank/DDBJ databases">
        <title>WGS assembly of Brassica rapa FPsc.</title>
        <authorList>
            <person name="Bowman J."/>
            <person name="Kohchi T."/>
            <person name="Yamato K."/>
            <person name="Jenkins J."/>
            <person name="Shu S."/>
            <person name="Ishizaki K."/>
            <person name="Yamaoka S."/>
            <person name="Nishihama R."/>
            <person name="Nakamura Y."/>
            <person name="Berger F."/>
            <person name="Adam C."/>
            <person name="Aki S."/>
            <person name="Althoff F."/>
            <person name="Araki T."/>
            <person name="Arteaga-Vazquez M."/>
            <person name="Balasubrmanian S."/>
            <person name="Bauer D."/>
            <person name="Boehm C."/>
            <person name="Briginshaw L."/>
            <person name="Caballero-Perez J."/>
            <person name="Catarino B."/>
            <person name="Chen F."/>
            <person name="Chiyoda S."/>
            <person name="Chovatia M."/>
            <person name="Davies K."/>
            <person name="Delmans M."/>
            <person name="Demura T."/>
            <person name="Dierschke T."/>
            <person name="Dolan L."/>
            <person name="Dorantes-Acosta A."/>
            <person name="Eklund D."/>
            <person name="Florent S."/>
            <person name="Flores-Sandoval E."/>
            <person name="Fujiyama A."/>
            <person name="Fukuzawa H."/>
            <person name="Galik B."/>
            <person name="Grimanelli D."/>
            <person name="Grimwood J."/>
            <person name="Grossniklaus U."/>
            <person name="Hamada T."/>
            <person name="Haseloff J."/>
            <person name="Hetherington A."/>
            <person name="Higo A."/>
            <person name="Hirakawa Y."/>
            <person name="Hundley H."/>
            <person name="Ikeda Y."/>
            <person name="Inoue K."/>
            <person name="Inoue S."/>
            <person name="Ishida S."/>
            <person name="Jia Q."/>
            <person name="Kakita M."/>
            <person name="Kanazawa T."/>
            <person name="Kawai Y."/>
            <person name="Kawashima T."/>
            <person name="Kennedy M."/>
            <person name="Kinose K."/>
            <person name="Kinoshita T."/>
            <person name="Kohara Y."/>
            <person name="Koide E."/>
            <person name="Komatsu K."/>
            <person name="Kopischke S."/>
            <person name="Kubo M."/>
            <person name="Kyozuka J."/>
            <person name="Lagercrantz U."/>
            <person name="Lin S."/>
            <person name="Lindquist E."/>
            <person name="Lipzen A."/>
            <person name="Lu C."/>
            <person name="Luna E."/>
            <person name="Martienssen R."/>
            <person name="Minamino N."/>
            <person name="Mizutani M."/>
            <person name="Mizutani M."/>
            <person name="Mochizuki N."/>
            <person name="Monte I."/>
            <person name="Mosher R."/>
            <person name="Nagasaki H."/>
            <person name="Nakagami H."/>
            <person name="Naramoto S."/>
            <person name="Nishitani K."/>
            <person name="Ohtani M."/>
            <person name="Okamoto T."/>
            <person name="Okumura M."/>
            <person name="Phillips J."/>
            <person name="Pollak B."/>
            <person name="Reinders A."/>
            <person name="Roevekamp M."/>
            <person name="Sano R."/>
            <person name="Sawa S."/>
            <person name="Schmid M."/>
            <person name="Shirakawa M."/>
            <person name="Solano R."/>
            <person name="Spunde A."/>
            <person name="Suetsugu N."/>
            <person name="Sugano S."/>
            <person name="Sugiyama A."/>
            <person name="Sun R."/>
            <person name="Suzuki Y."/>
            <person name="Takenaka M."/>
            <person name="Takezawa D."/>
            <person name="Tomogane H."/>
            <person name="Tsuzuki M."/>
            <person name="Ueda T."/>
            <person name="Umeda M."/>
            <person name="Ward J."/>
            <person name="Watanabe Y."/>
            <person name="Yazaki K."/>
            <person name="Yokoyama R."/>
            <person name="Yoshitake Y."/>
            <person name="Yotsui I."/>
            <person name="Zachgo S."/>
            <person name="Schmutz J."/>
        </authorList>
    </citation>
    <scope>NUCLEOTIDE SEQUENCE [LARGE SCALE GENOMIC DNA]</scope>
    <source>
        <strain evidence="3">cv. B-3</strain>
    </source>
</reference>
<name>A0A397XL62_BRACM</name>
<evidence type="ECO:0000313" key="3">
    <source>
        <dbReference type="Proteomes" id="UP000264353"/>
    </source>
</evidence>
<protein>
    <recommendedName>
        <fullName evidence="1">RNase H type-1 domain-containing protein</fullName>
    </recommendedName>
</protein>
<feature type="domain" description="RNase H type-1" evidence="1">
    <location>
        <begin position="30"/>
        <end position="144"/>
    </location>
</feature>
<accession>A0A397XL62</accession>